<organism evidence="2 3">
    <name type="scientific">Collybiopsis confluens</name>
    <dbReference type="NCBI Taxonomy" id="2823264"/>
    <lineage>
        <taxon>Eukaryota</taxon>
        <taxon>Fungi</taxon>
        <taxon>Dikarya</taxon>
        <taxon>Basidiomycota</taxon>
        <taxon>Agaricomycotina</taxon>
        <taxon>Agaricomycetes</taxon>
        <taxon>Agaricomycetidae</taxon>
        <taxon>Agaricales</taxon>
        <taxon>Marasmiineae</taxon>
        <taxon>Omphalotaceae</taxon>
        <taxon>Collybiopsis</taxon>
    </lineage>
</organism>
<dbReference type="InterPro" id="IPR032675">
    <property type="entry name" value="LRR_dom_sf"/>
</dbReference>
<dbReference type="Gene3D" id="3.80.10.10">
    <property type="entry name" value="Ribonuclease Inhibitor"/>
    <property type="match status" value="1"/>
</dbReference>
<accession>A0A8H5M5F4</accession>
<dbReference type="PANTHER" id="PTHR38926:SF5">
    <property type="entry name" value="F-BOX AND LEUCINE-RICH REPEAT PROTEIN 6"/>
    <property type="match status" value="1"/>
</dbReference>
<keyword evidence="1" id="KW-0175">Coiled coil</keyword>
<proteinExistence type="predicted"/>
<reference evidence="2 3" key="1">
    <citation type="journal article" date="2020" name="ISME J.">
        <title>Uncovering the hidden diversity of litter-decomposition mechanisms in mushroom-forming fungi.</title>
        <authorList>
            <person name="Floudas D."/>
            <person name="Bentzer J."/>
            <person name="Ahren D."/>
            <person name="Johansson T."/>
            <person name="Persson P."/>
            <person name="Tunlid A."/>
        </authorList>
    </citation>
    <scope>NUCLEOTIDE SEQUENCE [LARGE SCALE GENOMIC DNA]</scope>
    <source>
        <strain evidence="2 3">CBS 406.79</strain>
    </source>
</reference>
<dbReference type="OrthoDB" id="3365698at2759"/>
<sequence>MFDITLCGHCGHKILLEGLPVSNFHRFHTPSSYVPTQVEASTIFSLAREVKRDISAYEEEIRKTRRVLLQLEEARDSLVAYRNEKLSLLSPVRKLPTELLEQIFSSACGYGLKLHRSRIQTMTIDLSQVCSYWRAIVQSSPRLWSGLWIDLSIYSGHEAMTKMILLYLERSWDAPLQILLTASSRPIYHCSCPPTGDVVDRESLDRDYLAVDLTSAQWQLLRNMFKSCLRWENVHLFLRWDIFSDMPLYVDLDDKVFPLLEELELFWEKDYSEDESDDEEYDELIGLFEAAPKLRRLTLPSSLNPLEFKLPWSQLTSFGRIEEWRLGDIASVLVDCPNVHNFEVVLRDDCDDTVDVLVRIHETGIRSLSLLRGSGSGNGEKMVELLSHLAASNLIRMAIQGNHSDPGPTPEEWDMNLMGFVTRSGCLLQSLTLEGNSVGTAAGLLDLLVLIPSLTHLKLVAPLEHQMEGLIEQLATPLEETLSGVVARGSSLTQVHSILLPSLETLHLTLSGGLAGCALPSPSKILDMAQARALSRVDSGGNTIIERLKSLSVDLRVIMPNVGSRPKYITAVGKARIEELKEGGMDVRIGVSW</sequence>
<dbReference type="Gene3D" id="1.20.1280.50">
    <property type="match status" value="1"/>
</dbReference>
<evidence type="ECO:0008006" key="4">
    <source>
        <dbReference type="Google" id="ProtNLM"/>
    </source>
</evidence>
<name>A0A8H5M5F4_9AGAR</name>
<keyword evidence="3" id="KW-1185">Reference proteome</keyword>
<dbReference type="Proteomes" id="UP000518752">
    <property type="component" value="Unassembled WGS sequence"/>
</dbReference>
<evidence type="ECO:0000313" key="2">
    <source>
        <dbReference type="EMBL" id="KAF5381412.1"/>
    </source>
</evidence>
<dbReference type="AlphaFoldDB" id="A0A8H5M5F4"/>
<evidence type="ECO:0000313" key="3">
    <source>
        <dbReference type="Proteomes" id="UP000518752"/>
    </source>
</evidence>
<comment type="caution">
    <text evidence="2">The sequence shown here is derived from an EMBL/GenBank/DDBJ whole genome shotgun (WGS) entry which is preliminary data.</text>
</comment>
<dbReference type="PANTHER" id="PTHR38926">
    <property type="entry name" value="F-BOX DOMAIN CONTAINING PROTEIN, EXPRESSED"/>
    <property type="match status" value="1"/>
</dbReference>
<feature type="coiled-coil region" evidence="1">
    <location>
        <begin position="47"/>
        <end position="74"/>
    </location>
</feature>
<dbReference type="EMBL" id="JAACJN010000058">
    <property type="protein sequence ID" value="KAF5381412.1"/>
    <property type="molecule type" value="Genomic_DNA"/>
</dbReference>
<protein>
    <recommendedName>
        <fullName evidence="4">F-box domain-containing protein</fullName>
    </recommendedName>
</protein>
<gene>
    <name evidence="2" type="ORF">D9757_009071</name>
</gene>
<evidence type="ECO:0000256" key="1">
    <source>
        <dbReference type="SAM" id="Coils"/>
    </source>
</evidence>